<evidence type="ECO:0000313" key="2">
    <source>
        <dbReference type="EMBL" id="QDS73181.1"/>
    </source>
</evidence>
<feature type="domain" description="Sacsin/Nov" evidence="1">
    <location>
        <begin position="69"/>
        <end position="151"/>
    </location>
</feature>
<dbReference type="InterPro" id="IPR052957">
    <property type="entry name" value="Auxin_embryo_med"/>
</dbReference>
<dbReference type="EMBL" id="CP042193">
    <property type="protein sequence ID" value="QDS73181.1"/>
    <property type="molecule type" value="Genomic_DNA"/>
</dbReference>
<dbReference type="PANTHER" id="PTHR32387">
    <property type="entry name" value="WU:FJ29H11"/>
    <property type="match status" value="1"/>
</dbReference>
<evidence type="ECO:0000313" key="3">
    <source>
        <dbReference type="Proteomes" id="UP000316270"/>
    </source>
</evidence>
<dbReference type="STRING" id="50376.A0A517LC18"/>
<dbReference type="InterPro" id="IPR036890">
    <property type="entry name" value="HATPase_C_sf"/>
</dbReference>
<dbReference type="Pfam" id="PF25794">
    <property type="entry name" value="SACS"/>
    <property type="match status" value="1"/>
</dbReference>
<gene>
    <name evidence="2" type="ORF">FKW77_002385</name>
</gene>
<dbReference type="InterPro" id="IPR058210">
    <property type="entry name" value="SACS/Nov_dom"/>
</dbReference>
<protein>
    <recommendedName>
        <fullName evidence="1">Sacsin/Nov domain-containing protein</fullName>
    </recommendedName>
</protein>
<organism evidence="2 3">
    <name type="scientific">Venturia effusa</name>
    <dbReference type="NCBI Taxonomy" id="50376"/>
    <lineage>
        <taxon>Eukaryota</taxon>
        <taxon>Fungi</taxon>
        <taxon>Dikarya</taxon>
        <taxon>Ascomycota</taxon>
        <taxon>Pezizomycotina</taxon>
        <taxon>Dothideomycetes</taxon>
        <taxon>Pleosporomycetidae</taxon>
        <taxon>Venturiales</taxon>
        <taxon>Venturiaceae</taxon>
        <taxon>Venturia</taxon>
    </lineage>
</organism>
<dbReference type="NCBIfam" id="NF047352">
    <property type="entry name" value="P_loop_sacsin"/>
    <property type="match status" value="1"/>
</dbReference>
<name>A0A517LC18_9PEZI</name>
<dbReference type="Gene3D" id="3.30.565.10">
    <property type="entry name" value="Histidine kinase-like ATPase, C-terminal domain"/>
    <property type="match status" value="1"/>
</dbReference>
<sequence length="1491" mass="170351">MVVTKKESIIRHKARKFIDELREKKSILTEAEEEYLSVRPKLFRKFKDLRFSSSSSALALADNLYAGPMHFVYELIQNAEDNSYDNAARDSQWPWLCFTLHDDEILIDSNEDGFTKADIESICSVGQSTKTSSQDHIGEKGLGFKSVFKVARKVHVQSEPYSFAFHFQPHQEDSGLGMVIPFHEDYKLVPHNIQTRTTLALAEKCEDKLSAQFDSLPDAILLFLHKLKKISICASLSGRPKTELSYSLLSSDNPVVIEKKNNSKVLLQRYWVTRHRATKMPENRARKNTNTAEVFLAFPLDADSVPLISDQYIFAFLPLEQGSFQFLIHADFITTASRERASDNEWNERLRDEVVLVFLSTVNDFMDHPTLRYHWVRFIPTARMIEWSRASVRTSLLRNLPLREVFFSQSSNEPRSIQSLRLVADTYRDEHGQPLLPDLASRKSIAEEKYTERIKILPIIPLRDGTWASPGEFQIYLPLSAGFEVPTSLPLKMVDPQALKNQHIAHLLSDLSIIECDPSEVIHLIDQQFDSADATIEQSVEYIKFLFWHNEHILGEEVRVELLSSDGDTWFDPNDTKLWTYCLRSDDKYASCQIFETTQSDKVQFPNIEYYDALADCERRNKQDALEWFRHFAHLQATPHFLAREGKSVSKEFIEIRRKHPGYLLGVLEANRKDCQANSAWIDMIKKIEVPLLHEQAKRMLSDTFIPSPRMLDIVARFGYQQHFPFLAELCDVTDESVGKWRFLQRFGVGVEEDLSFWIELLNIALVAGTSDGIDFISEIYQAIYQFRKSMNEEQKKTLRRDKIILMPSSDGSLRWICSTDCVWAAPDWFDFLPRLDTVNQYRDLHGFFFRTIKVSNAGIDHFIENLIDLKSPSSNADTPETSRQICRLYEALEQLANRDPSLVMRIKKSFEDNRLVYHSPSQSWLKPSSCVWANDDVLLPGIASIAESLQSQESFFTKTLEISRPTLEDFIQGLASEASSGNKSSAMRMMLNICSFKPGPETFKRISKIDCLPVRSPCEEISWSKRRDQFAIIDRAEHDQTFRSQIDCLDFSIEEVHSLEPFLLGLGLKDRYTSQTVWETSVLPEATGKNYALTKDLRRKAFAICRYIVALSDGSSGLNALTLCSRLEELEVYECQTISKHLAINMGGKETTVVVKGFAHIEESDEGTVTIFVPADPNDRELCLLGHLHIRILEQFGVPASAFGQGEGLASIIGAKKLDYVDQLLDRAGIVKIDGINRRDDLDYEPNSALGHVEQAKFSTISAVEVQERPELYRQLLAAVIGQAQRLSDLPDLDQQLIYPDMATRRLDTIEAVQSPQDRETEIRIGAAGELFVFEILQSLRLPDFDHDNWQSSIRDRVSVSPNYRNLEAWPGRETADIVYKDTNNVLTQMLLQKGYTMLQPFVTQAPTYYIEVKTTPSSCGASFYCSQTQLDRMKHCRLDGSNVGDVYLIARVFSLGDSGMGLRLYLDPWDLQDKSLYFTAPSYTVTPLD</sequence>
<dbReference type="OrthoDB" id="1262810at2759"/>
<dbReference type="SUPFAM" id="SSF55874">
    <property type="entry name" value="ATPase domain of HSP90 chaperone/DNA topoisomerase II/histidine kinase"/>
    <property type="match status" value="1"/>
</dbReference>
<evidence type="ECO:0000259" key="1">
    <source>
        <dbReference type="Pfam" id="PF25794"/>
    </source>
</evidence>
<reference evidence="2 3" key="1">
    <citation type="submission" date="2019-07" db="EMBL/GenBank/DDBJ databases">
        <title>Finished genome of Venturia effusa.</title>
        <authorList>
            <person name="Young C.A."/>
            <person name="Cox M.P."/>
            <person name="Ganley A.R.D."/>
            <person name="David W.J."/>
        </authorList>
    </citation>
    <scope>NUCLEOTIDE SEQUENCE [LARGE SCALE GENOMIC DNA]</scope>
    <source>
        <strain evidence="3">albino</strain>
    </source>
</reference>
<keyword evidence="3" id="KW-1185">Reference proteome</keyword>
<dbReference type="PANTHER" id="PTHR32387:SF0">
    <property type="entry name" value="PROTEIN NO VEIN"/>
    <property type="match status" value="1"/>
</dbReference>
<dbReference type="Proteomes" id="UP000316270">
    <property type="component" value="Chromosome 9"/>
</dbReference>
<accession>A0A517LC18</accession>
<proteinExistence type="predicted"/>